<dbReference type="InterPro" id="IPR007384">
    <property type="entry name" value="UCP006257"/>
</dbReference>
<feature type="domain" description="YqcC-like" evidence="1">
    <location>
        <begin position="6"/>
        <end position="101"/>
    </location>
</feature>
<accession>A0A432WLH3</accession>
<evidence type="ECO:0000313" key="2">
    <source>
        <dbReference type="EMBL" id="RUO34660.1"/>
    </source>
</evidence>
<dbReference type="EMBL" id="PIPO01000001">
    <property type="protein sequence ID" value="RUO34660.1"/>
    <property type="molecule type" value="Genomic_DNA"/>
</dbReference>
<dbReference type="Gene3D" id="1.20.1440.40">
    <property type="entry name" value="YqcC-like"/>
    <property type="match status" value="1"/>
</dbReference>
<reference evidence="2 3" key="1">
    <citation type="journal article" date="2011" name="Front. Microbiol.">
        <title>Genomic signatures of strain selection and enhancement in Bacillus atrophaeus var. globigii, a historical biowarfare simulant.</title>
        <authorList>
            <person name="Gibbons H.S."/>
            <person name="Broomall S.M."/>
            <person name="McNew L.A."/>
            <person name="Daligault H."/>
            <person name="Chapman C."/>
            <person name="Bruce D."/>
            <person name="Karavis M."/>
            <person name="Krepps M."/>
            <person name="McGregor P.A."/>
            <person name="Hong C."/>
            <person name="Park K.H."/>
            <person name="Akmal A."/>
            <person name="Feldman A."/>
            <person name="Lin J.S."/>
            <person name="Chang W.E."/>
            <person name="Higgs B.W."/>
            <person name="Demirev P."/>
            <person name="Lindquist J."/>
            <person name="Liem A."/>
            <person name="Fochler E."/>
            <person name="Read T.D."/>
            <person name="Tapia R."/>
            <person name="Johnson S."/>
            <person name="Bishop-Lilly K.A."/>
            <person name="Detter C."/>
            <person name="Han C."/>
            <person name="Sozhamannan S."/>
            <person name="Rosenzweig C.N."/>
            <person name="Skowronski E.W."/>
        </authorList>
    </citation>
    <scope>NUCLEOTIDE SEQUENCE [LARGE SCALE GENOMIC DNA]</scope>
    <source>
        <strain evidence="2 3">Y4G10-17</strain>
    </source>
</reference>
<dbReference type="InterPro" id="IPR023376">
    <property type="entry name" value="YqcC-like_dom"/>
</dbReference>
<dbReference type="PANTHER" id="PTHR39586">
    <property type="entry name" value="CYTOPLASMIC PROTEIN-RELATED"/>
    <property type="match status" value="1"/>
</dbReference>
<dbReference type="PIRSF" id="PIRSF006257">
    <property type="entry name" value="UCP006257"/>
    <property type="match status" value="1"/>
</dbReference>
<proteinExistence type="predicted"/>
<dbReference type="RefSeq" id="WP_126797715.1">
    <property type="nucleotide sequence ID" value="NZ_PIPO01000001.1"/>
</dbReference>
<comment type="caution">
    <text evidence="2">The sequence shown here is derived from an EMBL/GenBank/DDBJ whole genome shotgun (WGS) entry which is preliminary data.</text>
</comment>
<dbReference type="PANTHER" id="PTHR39586:SF1">
    <property type="entry name" value="CYTOPLASMIC PROTEIN"/>
    <property type="match status" value="1"/>
</dbReference>
<dbReference type="InterPro" id="IPR036814">
    <property type="entry name" value="YqcC-like_sf"/>
</dbReference>
<organism evidence="2 3">
    <name type="scientific">Aliidiomarina soli</name>
    <dbReference type="NCBI Taxonomy" id="1928574"/>
    <lineage>
        <taxon>Bacteria</taxon>
        <taxon>Pseudomonadati</taxon>
        <taxon>Pseudomonadota</taxon>
        <taxon>Gammaproteobacteria</taxon>
        <taxon>Alteromonadales</taxon>
        <taxon>Idiomarinaceae</taxon>
        <taxon>Aliidiomarina</taxon>
    </lineage>
</organism>
<protein>
    <recommendedName>
        <fullName evidence="1">YqcC-like domain-containing protein</fullName>
    </recommendedName>
</protein>
<dbReference type="Proteomes" id="UP000287823">
    <property type="component" value="Unassembled WGS sequence"/>
</dbReference>
<evidence type="ECO:0000313" key="3">
    <source>
        <dbReference type="Proteomes" id="UP000287823"/>
    </source>
</evidence>
<name>A0A432WLH3_9GAMM</name>
<dbReference type="SUPFAM" id="SSF158452">
    <property type="entry name" value="YqcC-like"/>
    <property type="match status" value="1"/>
</dbReference>
<dbReference type="GO" id="GO:0044010">
    <property type="term" value="P:single-species biofilm formation"/>
    <property type="evidence" value="ECO:0007669"/>
    <property type="project" value="TreeGrafter"/>
</dbReference>
<evidence type="ECO:0000259" key="1">
    <source>
        <dbReference type="Pfam" id="PF04287"/>
    </source>
</evidence>
<gene>
    <name evidence="2" type="ORF">CWE14_01250</name>
</gene>
<dbReference type="AlphaFoldDB" id="A0A432WLH3"/>
<dbReference type="Pfam" id="PF04287">
    <property type="entry name" value="DUF446"/>
    <property type="match status" value="1"/>
</dbReference>
<sequence>MQYQQVQILLVQLQNELQDLQLWQSQAPSAEALQSTQPFAVDTLAFHQWLQFIMIPRMENLVQARRPLPTSMAVSPMAVQVYSGQLKQHRMLINCLRELDQAVTGQDPLQPDQA</sequence>
<keyword evidence="3" id="KW-1185">Reference proteome</keyword>